<evidence type="ECO:0000256" key="5">
    <source>
        <dbReference type="PROSITE-ProRule" id="PRU00317"/>
    </source>
</evidence>
<organism evidence="7 8">
    <name type="scientific">Tremella mesenterica</name>
    <name type="common">Jelly fungus</name>
    <dbReference type="NCBI Taxonomy" id="5217"/>
    <lineage>
        <taxon>Eukaryota</taxon>
        <taxon>Fungi</taxon>
        <taxon>Dikarya</taxon>
        <taxon>Basidiomycota</taxon>
        <taxon>Agaricomycotina</taxon>
        <taxon>Tremellomycetes</taxon>
        <taxon>Tremellales</taxon>
        <taxon>Tremellaceae</taxon>
        <taxon>Tremella</taxon>
    </lineage>
</organism>
<keyword evidence="2" id="KW-0677">Repeat</keyword>
<reference evidence="7 8" key="1">
    <citation type="submission" date="2016-06" db="EMBL/GenBank/DDBJ databases">
        <title>Evolution of pathogenesis and genome organization in the Tremellales.</title>
        <authorList>
            <person name="Cuomo C."/>
            <person name="Litvintseva A."/>
            <person name="Heitman J."/>
            <person name="Chen Y."/>
            <person name="Sun S."/>
            <person name="Springer D."/>
            <person name="Dromer F."/>
            <person name="Young S."/>
            <person name="Zeng Q."/>
            <person name="Chapman S."/>
            <person name="Gujja S."/>
            <person name="Saif S."/>
            <person name="Birren B."/>
        </authorList>
    </citation>
    <scope>NUCLEOTIDE SEQUENCE [LARGE SCALE GENOMIC DNA]</scope>
    <source>
        <strain evidence="7 8">ATCC 28783</strain>
    </source>
</reference>
<sequence length="797" mass="88690">MAKEQVRKRGKRKPKNVEEEYPKPVPHAPVVGQDTSAGPSFHPSRAALLSGQKPSFPIPTFPPGSVGEEINSGVPDINPDYPFGQLDPDLKAYFRTVEDQIKDWEGISSSGEEREDRQTFLSSVLTELRDHELVVATDPETSIVLERLLPSLGDWGRRVIGDAFGEQWTVLLRHRFGSHVVQTWLTLAGDTLDRESKNMFPPQHHAQAEHPELGILPTMSTLLSSLLSEIIPNLSTLISDTHSSPPIRLLFLLLSPDRPLPSLEERDEKIRSKRSGKFRKNQGVKGMSIFGEELGEEKGKGKSVNTRFLPTELVGARKRSRKTLMESVKEGEWKILGVHPVGSIVVQMMLEFENEEDEAEKPGSLFDILTEGMITQIQSEEQVDPQAFMTSLQTSPTGTRLYEALLLYSPWPIFQAIWKTYFVGNIGKLSIHPFANFVVSKGISRLGAEEMEGVIKECVELQGGTGMIKTQRTSVLQALAERATNTSSPSESIISLVISSLGLPETDQSTLVPCLMALKTHPVPVESKDASAEEAAAAAARHAAWQNRRNVRSTKGGLEPNIQGCLLLQALVRLPSPSNEVIFESLSSQSIDTLINYATNPISSRFLDSVLESPNGKYKRRLISSFLGKYETLAVDRIGSRVAEKLFEHADGFMKEKIARSVLPEATTIGNNEFGKYFIRRLHLHLLDRRPAGWREAVNRKPGVPTAFSVPATTLGSSTSIKYGINKGLPEKRSEHEKMEDRRRDGEAEMNVEKAGVEVDTKKVVKEKRRKESNTNEEDEIDMLFAGVEKKRKKSRI</sequence>
<gene>
    <name evidence="7" type="ORF">M231_00034</name>
</gene>
<dbReference type="SMART" id="SM00025">
    <property type="entry name" value="Pumilio"/>
    <property type="match status" value="6"/>
</dbReference>
<dbReference type="OrthoDB" id="392571at2759"/>
<dbReference type="InParanoid" id="A0A4Q1BWG0"/>
<dbReference type="InterPro" id="IPR040000">
    <property type="entry name" value="NOP9"/>
</dbReference>
<feature type="compositionally biased region" description="Basic and acidic residues" evidence="6">
    <location>
        <begin position="729"/>
        <end position="774"/>
    </location>
</feature>
<proteinExistence type="predicted"/>
<feature type="region of interest" description="Disordered" evidence="6">
    <location>
        <begin position="1"/>
        <end position="54"/>
    </location>
</feature>
<dbReference type="SUPFAM" id="SSF48371">
    <property type="entry name" value="ARM repeat"/>
    <property type="match status" value="2"/>
</dbReference>
<dbReference type="InterPro" id="IPR011989">
    <property type="entry name" value="ARM-like"/>
</dbReference>
<dbReference type="GO" id="GO:0000056">
    <property type="term" value="P:ribosomal small subunit export from nucleus"/>
    <property type="evidence" value="ECO:0007669"/>
    <property type="project" value="TreeGrafter"/>
</dbReference>
<evidence type="ECO:0000256" key="4">
    <source>
        <dbReference type="ARBA" id="ARBA00031929"/>
    </source>
</evidence>
<dbReference type="STRING" id="5217.A0A4Q1BWG0"/>
<dbReference type="EMBL" id="SDIL01000001">
    <property type="protein sequence ID" value="RXK42480.1"/>
    <property type="molecule type" value="Genomic_DNA"/>
</dbReference>
<dbReference type="Gene3D" id="1.25.10.10">
    <property type="entry name" value="Leucine-rich Repeat Variant"/>
    <property type="match status" value="3"/>
</dbReference>
<comment type="caution">
    <text evidence="7">The sequence shown here is derived from an EMBL/GenBank/DDBJ whole genome shotgun (WGS) entry which is preliminary data.</text>
</comment>
<protein>
    <recommendedName>
        <fullName evidence="1">Nucleolar protein 9</fullName>
    </recommendedName>
    <alternativeName>
        <fullName evidence="3 4">Pumilio domain-containing protein NOP9</fullName>
    </alternativeName>
</protein>
<dbReference type="Proteomes" id="UP000289152">
    <property type="component" value="Unassembled WGS sequence"/>
</dbReference>
<feature type="repeat" description="Pumilio" evidence="5">
    <location>
        <begin position="625"/>
        <end position="660"/>
    </location>
</feature>
<dbReference type="GO" id="GO:0005730">
    <property type="term" value="C:nucleolus"/>
    <property type="evidence" value="ECO:0007669"/>
    <property type="project" value="TreeGrafter"/>
</dbReference>
<dbReference type="Pfam" id="PF22493">
    <property type="entry name" value="PUF_NOP9"/>
    <property type="match status" value="1"/>
</dbReference>
<dbReference type="GO" id="GO:0000472">
    <property type="term" value="P:endonucleolytic cleavage to generate mature 5'-end of SSU-rRNA from (SSU-rRNA, 5.8S rRNA, LSU-rRNA)"/>
    <property type="evidence" value="ECO:0007669"/>
    <property type="project" value="TreeGrafter"/>
</dbReference>
<dbReference type="PROSITE" id="PS50302">
    <property type="entry name" value="PUM"/>
    <property type="match status" value="1"/>
</dbReference>
<dbReference type="GO" id="GO:0000480">
    <property type="term" value="P:endonucleolytic cleavage in 5'-ETS of tricistronic rRNA transcript (SSU-rRNA, 5.8S rRNA, LSU-rRNA)"/>
    <property type="evidence" value="ECO:0007669"/>
    <property type="project" value="TreeGrafter"/>
</dbReference>
<keyword evidence="8" id="KW-1185">Reference proteome</keyword>
<evidence type="ECO:0000313" key="7">
    <source>
        <dbReference type="EMBL" id="RXK42480.1"/>
    </source>
</evidence>
<evidence type="ECO:0000256" key="1">
    <source>
        <dbReference type="ARBA" id="ARBA00016427"/>
    </source>
</evidence>
<feature type="region of interest" description="Disordered" evidence="6">
    <location>
        <begin position="721"/>
        <end position="797"/>
    </location>
</feature>
<evidence type="ECO:0000313" key="8">
    <source>
        <dbReference type="Proteomes" id="UP000289152"/>
    </source>
</evidence>
<evidence type="ECO:0000256" key="2">
    <source>
        <dbReference type="ARBA" id="ARBA00022737"/>
    </source>
</evidence>
<dbReference type="GO" id="GO:0003723">
    <property type="term" value="F:RNA binding"/>
    <property type="evidence" value="ECO:0007669"/>
    <property type="project" value="InterPro"/>
</dbReference>
<evidence type="ECO:0000256" key="6">
    <source>
        <dbReference type="SAM" id="MobiDB-lite"/>
    </source>
</evidence>
<dbReference type="VEuPathDB" id="FungiDB:TREMEDRAFT_67052"/>
<dbReference type="InterPro" id="IPR001313">
    <property type="entry name" value="Pumilio_RNA-bd_rpt"/>
</dbReference>
<dbReference type="InterPro" id="IPR016024">
    <property type="entry name" value="ARM-type_fold"/>
</dbReference>
<dbReference type="GO" id="GO:0000447">
    <property type="term" value="P:endonucleolytic cleavage in ITS1 to separate SSU-rRNA from 5.8S rRNA and LSU-rRNA from tricistronic rRNA transcript (SSU-rRNA, 5.8S rRNA, LSU-rRNA)"/>
    <property type="evidence" value="ECO:0007669"/>
    <property type="project" value="TreeGrafter"/>
</dbReference>
<name>A0A4Q1BWG0_TREME</name>
<evidence type="ECO:0000256" key="3">
    <source>
        <dbReference type="ARBA" id="ARBA00030932"/>
    </source>
</evidence>
<accession>A0A4Q1BWG0</accession>
<dbReference type="PANTHER" id="PTHR13102">
    <property type="entry name" value="NUCLEOLAR PROTEIN 9"/>
    <property type="match status" value="1"/>
</dbReference>
<dbReference type="PANTHER" id="PTHR13102:SF0">
    <property type="entry name" value="NUCLEOLAR PROTEIN 9"/>
    <property type="match status" value="1"/>
</dbReference>
<dbReference type="GO" id="GO:0030688">
    <property type="term" value="C:preribosome, small subunit precursor"/>
    <property type="evidence" value="ECO:0007669"/>
    <property type="project" value="TreeGrafter"/>
</dbReference>
<dbReference type="FunCoup" id="A0A4Q1BWG0">
    <property type="interactions" value="453"/>
</dbReference>
<dbReference type="AlphaFoldDB" id="A0A4Q1BWG0"/>
<dbReference type="GO" id="GO:0030686">
    <property type="term" value="C:90S preribosome"/>
    <property type="evidence" value="ECO:0007669"/>
    <property type="project" value="TreeGrafter"/>
</dbReference>